<protein>
    <recommendedName>
        <fullName evidence="4">DUF3558 domain-containing protein</fullName>
    </recommendedName>
</protein>
<evidence type="ECO:0000256" key="1">
    <source>
        <dbReference type="SAM" id="MobiDB-lite"/>
    </source>
</evidence>
<dbReference type="RefSeq" id="WP_147133448.1">
    <property type="nucleotide sequence ID" value="NZ_BAABIJ010000001.1"/>
</dbReference>
<keyword evidence="3" id="KW-1185">Reference proteome</keyword>
<dbReference type="OrthoDB" id="5188238at2"/>
<feature type="region of interest" description="Disordered" evidence="1">
    <location>
        <begin position="23"/>
        <end position="50"/>
    </location>
</feature>
<evidence type="ECO:0008006" key="4">
    <source>
        <dbReference type="Google" id="ProtNLM"/>
    </source>
</evidence>
<sequence length="200" mass="20198">MRGVSWAGLVVAGGTAAAMLLSGCTPPDDQADAAPPDPDGSAVQEESAPVGEAADAGGICAYLDFASLSQATGETFSVAVAGGEGEVTSCVVQTTAGSFPDVTLTKAKTATDADTYRAEIPPEDSQDVDELGKAAYSVVREAVPGGGPVVEIGWLTDGHMYSLRYTTALDTEAEAAEATVAALVEVVRQVDELAAAAEEE</sequence>
<name>A0A562VBD2_9ACTN</name>
<organism evidence="2 3">
    <name type="scientific">Stackebrandtia albiflava</name>
    <dbReference type="NCBI Taxonomy" id="406432"/>
    <lineage>
        <taxon>Bacteria</taxon>
        <taxon>Bacillati</taxon>
        <taxon>Actinomycetota</taxon>
        <taxon>Actinomycetes</taxon>
        <taxon>Glycomycetales</taxon>
        <taxon>Glycomycetaceae</taxon>
        <taxon>Stackebrandtia</taxon>
    </lineage>
</organism>
<evidence type="ECO:0000313" key="2">
    <source>
        <dbReference type="EMBL" id="TWJ15179.1"/>
    </source>
</evidence>
<evidence type="ECO:0000313" key="3">
    <source>
        <dbReference type="Proteomes" id="UP000321617"/>
    </source>
</evidence>
<feature type="compositionally biased region" description="Low complexity" evidence="1">
    <location>
        <begin position="23"/>
        <end position="34"/>
    </location>
</feature>
<dbReference type="EMBL" id="VLLL01000005">
    <property type="protein sequence ID" value="TWJ15179.1"/>
    <property type="molecule type" value="Genomic_DNA"/>
</dbReference>
<accession>A0A562VBD2</accession>
<dbReference type="PROSITE" id="PS51257">
    <property type="entry name" value="PROKAR_LIPOPROTEIN"/>
    <property type="match status" value="1"/>
</dbReference>
<comment type="caution">
    <text evidence="2">The sequence shown here is derived from an EMBL/GenBank/DDBJ whole genome shotgun (WGS) entry which is preliminary data.</text>
</comment>
<dbReference type="Proteomes" id="UP000321617">
    <property type="component" value="Unassembled WGS sequence"/>
</dbReference>
<gene>
    <name evidence="2" type="ORF">LX16_0879</name>
</gene>
<proteinExistence type="predicted"/>
<dbReference type="AlphaFoldDB" id="A0A562VBD2"/>
<reference evidence="2 3" key="1">
    <citation type="journal article" date="2013" name="Stand. Genomic Sci.">
        <title>Genomic Encyclopedia of Type Strains, Phase I: The one thousand microbial genomes (KMG-I) project.</title>
        <authorList>
            <person name="Kyrpides N.C."/>
            <person name="Woyke T."/>
            <person name="Eisen J.A."/>
            <person name="Garrity G."/>
            <person name="Lilburn T.G."/>
            <person name="Beck B.J."/>
            <person name="Whitman W.B."/>
            <person name="Hugenholtz P."/>
            <person name="Klenk H.P."/>
        </authorList>
    </citation>
    <scope>NUCLEOTIDE SEQUENCE [LARGE SCALE GENOMIC DNA]</scope>
    <source>
        <strain evidence="2 3">DSM 45044</strain>
    </source>
</reference>